<evidence type="ECO:0000313" key="4">
    <source>
        <dbReference type="Proteomes" id="UP000715781"/>
    </source>
</evidence>
<dbReference type="PANTHER" id="PTHR46401:SF2">
    <property type="entry name" value="GLYCOSYLTRANSFERASE WBBK-RELATED"/>
    <property type="match status" value="1"/>
</dbReference>
<dbReference type="Pfam" id="PF00534">
    <property type="entry name" value="Glycos_transf_1"/>
    <property type="match status" value="1"/>
</dbReference>
<dbReference type="Gene3D" id="3.40.50.2000">
    <property type="entry name" value="Glycogen Phosphorylase B"/>
    <property type="match status" value="2"/>
</dbReference>
<dbReference type="CDD" id="cd03801">
    <property type="entry name" value="GT4_PimA-like"/>
    <property type="match status" value="1"/>
</dbReference>
<sequence>MKIVHITPTYFDESSIIGGGERYPTELAAWMANFVDTTLVSFSSARRNYHQDALKIETYPVQHLIHGNKINPLSFQYLSSIISADIVHIHHIHTLVSDLGCLLASLLGKRVFVTDYGGGGSLVLNQKLPVFRGYKNAIAYSRFGLDFIPVELQKKSILIKGGIDTDKFCPDAALKKEKNILYVGRILPHKGINYLIDAFRLLNRTDYKLKIVGRVYSEKFYQDLKQQADGLNVEFVHDADDQQLLHEYRTAMVTVLPSVHTSCYGDYTPVPELMGFTLLESQACGTPVICTDAGAMHEFVDNGKTGFVVKQNSGEAIATAIKTIIDMSPSEYTQYQLFCREWIKPLSWSTVVQRHLDIYKGAK</sequence>
<dbReference type="AlphaFoldDB" id="A0A951UFL9"/>
<dbReference type="GO" id="GO:0009103">
    <property type="term" value="P:lipopolysaccharide biosynthetic process"/>
    <property type="evidence" value="ECO:0007669"/>
    <property type="project" value="TreeGrafter"/>
</dbReference>
<gene>
    <name evidence="3" type="ORF">KME32_08940</name>
</gene>
<comment type="caution">
    <text evidence="3">The sequence shown here is derived from an EMBL/GenBank/DDBJ whole genome shotgun (WGS) entry which is preliminary data.</text>
</comment>
<evidence type="ECO:0000313" key="3">
    <source>
        <dbReference type="EMBL" id="MBW4561271.1"/>
    </source>
</evidence>
<proteinExistence type="predicted"/>
<dbReference type="InterPro" id="IPR001296">
    <property type="entry name" value="Glyco_trans_1"/>
</dbReference>
<dbReference type="PANTHER" id="PTHR46401">
    <property type="entry name" value="GLYCOSYLTRANSFERASE WBBK-RELATED"/>
    <property type="match status" value="1"/>
</dbReference>
<reference evidence="3" key="2">
    <citation type="journal article" date="2022" name="Microbiol. Resour. Announc.">
        <title>Metagenome Sequencing to Explore Phylogenomics of Terrestrial Cyanobacteria.</title>
        <authorList>
            <person name="Ward R.D."/>
            <person name="Stajich J.E."/>
            <person name="Johansen J.R."/>
            <person name="Huntemann M."/>
            <person name="Clum A."/>
            <person name="Foster B."/>
            <person name="Foster B."/>
            <person name="Roux S."/>
            <person name="Palaniappan K."/>
            <person name="Varghese N."/>
            <person name="Mukherjee S."/>
            <person name="Reddy T.B.K."/>
            <person name="Daum C."/>
            <person name="Copeland A."/>
            <person name="Chen I.A."/>
            <person name="Ivanova N.N."/>
            <person name="Kyrpides N.C."/>
            <person name="Shapiro N."/>
            <person name="Eloe-Fadrosh E.A."/>
            <person name="Pietrasiak N."/>
        </authorList>
    </citation>
    <scope>NUCLEOTIDE SEQUENCE</scope>
    <source>
        <strain evidence="3">JT2-VF2</strain>
    </source>
</reference>
<reference evidence="3" key="1">
    <citation type="submission" date="2021-05" db="EMBL/GenBank/DDBJ databases">
        <authorList>
            <person name="Pietrasiak N."/>
            <person name="Ward R."/>
            <person name="Stajich J.E."/>
            <person name="Kurbessoian T."/>
        </authorList>
    </citation>
    <scope>NUCLEOTIDE SEQUENCE</scope>
    <source>
        <strain evidence="3">JT2-VF2</strain>
    </source>
</reference>
<organism evidence="3 4">
    <name type="scientific">Mojavia pulchra JT2-VF2</name>
    <dbReference type="NCBI Taxonomy" id="287848"/>
    <lineage>
        <taxon>Bacteria</taxon>
        <taxon>Bacillati</taxon>
        <taxon>Cyanobacteriota</taxon>
        <taxon>Cyanophyceae</taxon>
        <taxon>Nostocales</taxon>
        <taxon>Nostocaceae</taxon>
    </lineage>
</organism>
<evidence type="ECO:0000259" key="2">
    <source>
        <dbReference type="Pfam" id="PF00534"/>
    </source>
</evidence>
<dbReference type="EMBL" id="JAHHHN010000004">
    <property type="protein sequence ID" value="MBW4561271.1"/>
    <property type="molecule type" value="Genomic_DNA"/>
</dbReference>
<protein>
    <submittedName>
        <fullName evidence="3">Glycosyltransferase family 4 protein</fullName>
    </submittedName>
</protein>
<feature type="domain" description="Glycosyl transferase family 1" evidence="2">
    <location>
        <begin position="175"/>
        <end position="328"/>
    </location>
</feature>
<accession>A0A951UFL9</accession>
<dbReference type="GO" id="GO:0016757">
    <property type="term" value="F:glycosyltransferase activity"/>
    <property type="evidence" value="ECO:0007669"/>
    <property type="project" value="InterPro"/>
</dbReference>
<dbReference type="SUPFAM" id="SSF53756">
    <property type="entry name" value="UDP-Glycosyltransferase/glycogen phosphorylase"/>
    <property type="match status" value="1"/>
</dbReference>
<name>A0A951UFL9_9NOST</name>
<evidence type="ECO:0000256" key="1">
    <source>
        <dbReference type="ARBA" id="ARBA00022679"/>
    </source>
</evidence>
<dbReference type="Proteomes" id="UP000715781">
    <property type="component" value="Unassembled WGS sequence"/>
</dbReference>
<keyword evidence="1" id="KW-0808">Transferase</keyword>